<keyword evidence="5 6" id="KW-0472">Membrane</keyword>
<feature type="transmembrane region" description="Helical" evidence="6">
    <location>
        <begin position="213"/>
        <end position="239"/>
    </location>
</feature>
<feature type="transmembrane region" description="Helical" evidence="6">
    <location>
        <begin position="43"/>
        <end position="62"/>
    </location>
</feature>
<accession>A0ABS2NIC4</accession>
<dbReference type="PANTHER" id="PTHR11662">
    <property type="entry name" value="SOLUTE CARRIER FAMILY 17"/>
    <property type="match status" value="1"/>
</dbReference>
<feature type="transmembrane region" description="Helical" evidence="6">
    <location>
        <begin position="310"/>
        <end position="330"/>
    </location>
</feature>
<dbReference type="InterPro" id="IPR050382">
    <property type="entry name" value="MFS_Na/Anion_cotransporter"/>
</dbReference>
<protein>
    <submittedName>
        <fullName evidence="8">MFS family permease</fullName>
    </submittedName>
</protein>
<dbReference type="EMBL" id="JAFBDZ010000005">
    <property type="protein sequence ID" value="MBM7587579.1"/>
    <property type="molecule type" value="Genomic_DNA"/>
</dbReference>
<feature type="transmembrane region" description="Helical" evidence="6">
    <location>
        <begin position="251"/>
        <end position="272"/>
    </location>
</feature>
<evidence type="ECO:0000313" key="9">
    <source>
        <dbReference type="Proteomes" id="UP001646157"/>
    </source>
</evidence>
<dbReference type="PANTHER" id="PTHR11662:SF450">
    <property type="entry name" value="BLR1003 PROTEIN"/>
    <property type="match status" value="1"/>
</dbReference>
<organism evidence="8 9">
    <name type="scientific">Rossellomorea pakistanensis</name>
    <dbReference type="NCBI Taxonomy" id="992288"/>
    <lineage>
        <taxon>Bacteria</taxon>
        <taxon>Bacillati</taxon>
        <taxon>Bacillota</taxon>
        <taxon>Bacilli</taxon>
        <taxon>Bacillales</taxon>
        <taxon>Bacillaceae</taxon>
        <taxon>Rossellomorea</taxon>
    </lineage>
</organism>
<dbReference type="PROSITE" id="PS50850">
    <property type="entry name" value="MFS"/>
    <property type="match status" value="1"/>
</dbReference>
<dbReference type="InterPro" id="IPR020846">
    <property type="entry name" value="MFS_dom"/>
</dbReference>
<gene>
    <name evidence="8" type="ORF">JOC86_004153</name>
</gene>
<feature type="transmembrane region" description="Helical" evidence="6">
    <location>
        <begin position="100"/>
        <end position="118"/>
    </location>
</feature>
<evidence type="ECO:0000256" key="5">
    <source>
        <dbReference type="ARBA" id="ARBA00023136"/>
    </source>
</evidence>
<dbReference type="InterPro" id="IPR036259">
    <property type="entry name" value="MFS_trans_sf"/>
</dbReference>
<evidence type="ECO:0000259" key="7">
    <source>
        <dbReference type="PROSITE" id="PS50850"/>
    </source>
</evidence>
<evidence type="ECO:0000256" key="4">
    <source>
        <dbReference type="ARBA" id="ARBA00022989"/>
    </source>
</evidence>
<feature type="domain" description="Major facilitator superfamily (MFS) profile" evidence="7">
    <location>
        <begin position="5"/>
        <end position="406"/>
    </location>
</feature>
<feature type="transmembrane region" description="Helical" evidence="6">
    <location>
        <begin position="284"/>
        <end position="304"/>
    </location>
</feature>
<dbReference type="Gene3D" id="1.20.1250.20">
    <property type="entry name" value="MFS general substrate transporter like domains"/>
    <property type="match status" value="2"/>
</dbReference>
<keyword evidence="4 6" id="KW-1133">Transmembrane helix</keyword>
<dbReference type="Pfam" id="PF07690">
    <property type="entry name" value="MFS_1"/>
    <property type="match status" value="1"/>
</dbReference>
<comment type="subcellular location">
    <subcellularLocation>
        <location evidence="1">Cell membrane</location>
        <topology evidence="1">Multi-pass membrane protein</topology>
    </subcellularLocation>
</comment>
<feature type="transmembrane region" description="Helical" evidence="6">
    <location>
        <begin position="130"/>
        <end position="153"/>
    </location>
</feature>
<feature type="transmembrane region" description="Helical" evidence="6">
    <location>
        <begin position="342"/>
        <end position="367"/>
    </location>
</feature>
<feature type="transmembrane region" description="Helical" evidence="6">
    <location>
        <begin position="379"/>
        <end position="400"/>
    </location>
</feature>
<name>A0ABS2NIC4_9BACI</name>
<proteinExistence type="predicted"/>
<evidence type="ECO:0000256" key="3">
    <source>
        <dbReference type="ARBA" id="ARBA00022692"/>
    </source>
</evidence>
<dbReference type="Proteomes" id="UP001646157">
    <property type="component" value="Unassembled WGS sequence"/>
</dbReference>
<dbReference type="RefSeq" id="WP_205174761.1">
    <property type="nucleotide sequence ID" value="NZ_JAFBDZ010000005.1"/>
</dbReference>
<keyword evidence="3 6" id="KW-0812">Transmembrane</keyword>
<sequence>MRWGILAFLFILAVINFADKSIAGLSAVPIMKELNLTYTQWGVVGSSFFWFFSIAGVIGAALSDRIGTKKMLAIMALIWSVVQFSAFIITGLPLLILSRVLLGIGEGPFYATAVNHLNKWFPPESRSLPLSILNFGNSIGALVSAPILVAVIVGSGWRIAYGLLGCISLVWFILWMWIGREKPENKEMASDSKVPVQKIKWSELVVILRSRTFIFTSLAGFSAYWMVAFILVWMPTYLIEVKSFTQTNMGYFIAAAGVIASVLYITLSWLTDRLFRKNQSYKKSHVFVAGLSLILAGILFYSITLLSHSAWIFAVMCFVQASAILMFIMGPQIVTHLLPERGGLMSGLMMGIATLAGIVGSAVIGNFVQTAGNHTVQGFNNAIILSSALLFIFGFLFLLYTDPERKISVNSSSIKNAQMNGWKKSL</sequence>
<dbReference type="InterPro" id="IPR011701">
    <property type="entry name" value="MFS"/>
</dbReference>
<dbReference type="SUPFAM" id="SSF103473">
    <property type="entry name" value="MFS general substrate transporter"/>
    <property type="match status" value="1"/>
</dbReference>
<feature type="transmembrane region" description="Helical" evidence="6">
    <location>
        <begin position="74"/>
        <end position="94"/>
    </location>
</feature>
<comment type="caution">
    <text evidence="8">The sequence shown here is derived from an EMBL/GenBank/DDBJ whole genome shotgun (WGS) entry which is preliminary data.</text>
</comment>
<evidence type="ECO:0000313" key="8">
    <source>
        <dbReference type="EMBL" id="MBM7587579.1"/>
    </source>
</evidence>
<reference evidence="8 9" key="1">
    <citation type="submission" date="2021-01" db="EMBL/GenBank/DDBJ databases">
        <title>Genomic Encyclopedia of Type Strains, Phase IV (KMG-IV): sequencing the most valuable type-strain genomes for metagenomic binning, comparative biology and taxonomic classification.</title>
        <authorList>
            <person name="Goeker M."/>
        </authorList>
    </citation>
    <scope>NUCLEOTIDE SEQUENCE [LARGE SCALE GENOMIC DNA]</scope>
    <source>
        <strain evidence="8 9">DSM 24834</strain>
    </source>
</reference>
<evidence type="ECO:0000256" key="6">
    <source>
        <dbReference type="SAM" id="Phobius"/>
    </source>
</evidence>
<keyword evidence="9" id="KW-1185">Reference proteome</keyword>
<evidence type="ECO:0000256" key="2">
    <source>
        <dbReference type="ARBA" id="ARBA00022448"/>
    </source>
</evidence>
<feature type="transmembrane region" description="Helical" evidence="6">
    <location>
        <begin position="159"/>
        <end position="178"/>
    </location>
</feature>
<evidence type="ECO:0000256" key="1">
    <source>
        <dbReference type="ARBA" id="ARBA00004651"/>
    </source>
</evidence>
<keyword evidence="2" id="KW-0813">Transport</keyword>